<dbReference type="EC" id="2.1.1.100" evidence="5"/>
<evidence type="ECO:0000256" key="5">
    <source>
        <dbReference type="RuleBase" id="RU362022"/>
    </source>
</evidence>
<dbReference type="HOGENOM" id="CLU_065200_6_1_1"/>
<evidence type="ECO:0000256" key="3">
    <source>
        <dbReference type="ARBA" id="ARBA00022989"/>
    </source>
</evidence>
<dbReference type="PANTHER" id="PTHR12714:SF9">
    <property type="entry name" value="PROTEIN-S-ISOPRENYLCYSTEINE O-METHYLTRANSFERASE"/>
    <property type="match status" value="1"/>
</dbReference>
<keyword evidence="4 5" id="KW-0472">Membrane</keyword>
<sequence length="242" mass="27631">MMKNSENSRMWEINCNLEALSLSVCILIATYTTYLSGTPPNPTPYNSTKRDSIQTAVSPLALFVRRFINVFIGISHAYLCLTYPSPQPLLCPNPSHLAPYLFTWTPYSAIFIAIILGGCFIRLWAFSALGPNFTFRLAEPKKFITSGLYKYAQHPSYTGKALIIFANFALIQRPDGLVGCWLPKGFVEAKLLWRVLYCLMTLSSIFLLRQRVKEEETMMKDTFGEEWESWHAKTKRFIPGLF</sequence>
<dbReference type="STRING" id="913774.A0A0C3H7Y6"/>
<keyword evidence="2 5" id="KW-0812">Transmembrane</keyword>
<evidence type="ECO:0000256" key="1">
    <source>
        <dbReference type="ARBA" id="ARBA00004141"/>
    </source>
</evidence>
<dbReference type="GO" id="GO:0005789">
    <property type="term" value="C:endoplasmic reticulum membrane"/>
    <property type="evidence" value="ECO:0007669"/>
    <property type="project" value="UniProtKB-SubCell"/>
</dbReference>
<proteinExistence type="inferred from homology"/>
<comment type="caution">
    <text evidence="5">Lacks conserved residue(s) required for the propagation of feature annotation.</text>
</comment>
<dbReference type="AlphaFoldDB" id="A0A0C3H7Y6"/>
<keyword evidence="5" id="KW-0808">Transferase</keyword>
<dbReference type="GO" id="GO:0004671">
    <property type="term" value="F:protein C-terminal S-isoprenylcysteine carboxyl O-methyltransferase activity"/>
    <property type="evidence" value="ECO:0007669"/>
    <property type="project" value="UniProtKB-EC"/>
</dbReference>
<name>A0A0C3H7Y6_OIDMZ</name>
<keyword evidence="3 5" id="KW-1133">Transmembrane helix</keyword>
<reference evidence="7" key="2">
    <citation type="submission" date="2015-01" db="EMBL/GenBank/DDBJ databases">
        <title>Evolutionary Origins and Diversification of the Mycorrhizal Mutualists.</title>
        <authorList>
            <consortium name="DOE Joint Genome Institute"/>
            <consortium name="Mycorrhizal Genomics Consortium"/>
            <person name="Kohler A."/>
            <person name="Kuo A."/>
            <person name="Nagy L.G."/>
            <person name="Floudas D."/>
            <person name="Copeland A."/>
            <person name="Barry K.W."/>
            <person name="Cichocki N."/>
            <person name="Veneault-Fourrey C."/>
            <person name="LaButti K."/>
            <person name="Lindquist E.A."/>
            <person name="Lipzen A."/>
            <person name="Lundell T."/>
            <person name="Morin E."/>
            <person name="Murat C."/>
            <person name="Riley R."/>
            <person name="Ohm R."/>
            <person name="Sun H."/>
            <person name="Tunlid A."/>
            <person name="Henrissat B."/>
            <person name="Grigoriev I.V."/>
            <person name="Hibbett D.S."/>
            <person name="Martin F."/>
        </authorList>
    </citation>
    <scope>NUCLEOTIDE SEQUENCE [LARGE SCALE GENOMIC DNA]</scope>
    <source>
        <strain evidence="7">Zn</strain>
    </source>
</reference>
<keyword evidence="5" id="KW-0949">S-adenosyl-L-methionine</keyword>
<dbReference type="OrthoDB" id="422086at2759"/>
<dbReference type="Proteomes" id="UP000054321">
    <property type="component" value="Unassembled WGS sequence"/>
</dbReference>
<keyword evidence="7" id="KW-1185">Reference proteome</keyword>
<comment type="subcellular location">
    <subcellularLocation>
        <location evidence="5">Endoplasmic reticulum membrane</location>
        <topology evidence="5">Multi-pass membrane protein</topology>
    </subcellularLocation>
    <subcellularLocation>
        <location evidence="1">Membrane</location>
        <topology evidence="1">Multi-pass membrane protein</topology>
    </subcellularLocation>
</comment>
<comment type="similarity">
    <text evidence="5">Belongs to the class VI-like SAM-binding methyltransferase superfamily. Isoprenylcysteine carboxyl methyltransferase family.</text>
</comment>
<reference evidence="6 7" key="1">
    <citation type="submission" date="2014-04" db="EMBL/GenBank/DDBJ databases">
        <authorList>
            <consortium name="DOE Joint Genome Institute"/>
            <person name="Kuo A."/>
            <person name="Martino E."/>
            <person name="Perotto S."/>
            <person name="Kohler A."/>
            <person name="Nagy L.G."/>
            <person name="Floudas D."/>
            <person name="Copeland A."/>
            <person name="Barry K.W."/>
            <person name="Cichocki N."/>
            <person name="Veneault-Fourrey C."/>
            <person name="LaButti K."/>
            <person name="Lindquist E.A."/>
            <person name="Lipzen A."/>
            <person name="Lundell T."/>
            <person name="Morin E."/>
            <person name="Murat C."/>
            <person name="Sun H."/>
            <person name="Tunlid A."/>
            <person name="Henrissat B."/>
            <person name="Grigoriev I.V."/>
            <person name="Hibbett D.S."/>
            <person name="Martin F."/>
            <person name="Nordberg H.P."/>
            <person name="Cantor M.N."/>
            <person name="Hua S.X."/>
        </authorList>
    </citation>
    <scope>NUCLEOTIDE SEQUENCE [LARGE SCALE GENOMIC DNA]</scope>
    <source>
        <strain evidence="6 7">Zn</strain>
    </source>
</reference>
<keyword evidence="5" id="KW-0256">Endoplasmic reticulum</keyword>
<evidence type="ECO:0000256" key="2">
    <source>
        <dbReference type="ARBA" id="ARBA00022692"/>
    </source>
</evidence>
<evidence type="ECO:0000313" key="7">
    <source>
        <dbReference type="Proteomes" id="UP000054321"/>
    </source>
</evidence>
<comment type="catalytic activity">
    <reaction evidence="5">
        <text>[protein]-C-terminal S-[(2E,6E)-farnesyl]-L-cysteine + S-adenosyl-L-methionine = [protein]-C-terminal S-[(2E,6E)-farnesyl]-L-cysteine methyl ester + S-adenosyl-L-homocysteine</text>
        <dbReference type="Rhea" id="RHEA:21672"/>
        <dbReference type="Rhea" id="RHEA-COMP:12125"/>
        <dbReference type="Rhea" id="RHEA-COMP:12126"/>
        <dbReference type="ChEBI" id="CHEBI:57856"/>
        <dbReference type="ChEBI" id="CHEBI:59789"/>
        <dbReference type="ChEBI" id="CHEBI:90510"/>
        <dbReference type="ChEBI" id="CHEBI:90511"/>
        <dbReference type="EC" id="2.1.1.100"/>
    </reaction>
</comment>
<accession>A0A0C3H7Y6</accession>
<dbReference type="Gene3D" id="1.20.120.1630">
    <property type="match status" value="1"/>
</dbReference>
<protein>
    <recommendedName>
        <fullName evidence="5">Protein-S-isoprenylcysteine O-methyltransferase</fullName>
        <ecNumber evidence="5">2.1.1.100</ecNumber>
    </recommendedName>
</protein>
<feature type="transmembrane region" description="Helical" evidence="5">
    <location>
        <begin position="104"/>
        <end position="130"/>
    </location>
</feature>
<keyword evidence="5" id="KW-0489">Methyltransferase</keyword>
<evidence type="ECO:0000313" key="6">
    <source>
        <dbReference type="EMBL" id="KIN04336.1"/>
    </source>
</evidence>
<dbReference type="Pfam" id="PF04140">
    <property type="entry name" value="ICMT"/>
    <property type="match status" value="1"/>
</dbReference>
<organism evidence="6 7">
    <name type="scientific">Oidiodendron maius (strain Zn)</name>
    <dbReference type="NCBI Taxonomy" id="913774"/>
    <lineage>
        <taxon>Eukaryota</taxon>
        <taxon>Fungi</taxon>
        <taxon>Dikarya</taxon>
        <taxon>Ascomycota</taxon>
        <taxon>Pezizomycotina</taxon>
        <taxon>Leotiomycetes</taxon>
        <taxon>Leotiomycetes incertae sedis</taxon>
        <taxon>Myxotrichaceae</taxon>
        <taxon>Oidiodendron</taxon>
    </lineage>
</organism>
<evidence type="ECO:0000256" key="4">
    <source>
        <dbReference type="ARBA" id="ARBA00023136"/>
    </source>
</evidence>
<dbReference type="EMBL" id="KN832873">
    <property type="protein sequence ID" value="KIN04336.1"/>
    <property type="molecule type" value="Genomic_DNA"/>
</dbReference>
<dbReference type="InParanoid" id="A0A0C3H7Y6"/>
<dbReference type="InterPro" id="IPR007269">
    <property type="entry name" value="ICMT_MeTrfase"/>
</dbReference>
<gene>
    <name evidence="6" type="ORF">OIDMADRAFT_102599</name>
</gene>
<dbReference type="PANTHER" id="PTHR12714">
    <property type="entry name" value="PROTEIN-S ISOPRENYLCYSTEINE O-METHYLTRANSFERASE"/>
    <property type="match status" value="1"/>
</dbReference>
<dbReference type="GO" id="GO:0032259">
    <property type="term" value="P:methylation"/>
    <property type="evidence" value="ECO:0007669"/>
    <property type="project" value="UniProtKB-KW"/>
</dbReference>